<protein>
    <submittedName>
        <fullName evidence="5">Transcriptional regulator, AraC family</fullName>
    </submittedName>
</protein>
<dbReference type="InterPro" id="IPR009057">
    <property type="entry name" value="Homeodomain-like_sf"/>
</dbReference>
<keyword evidence="3" id="KW-0804">Transcription</keyword>
<dbReference type="Gene3D" id="1.10.10.60">
    <property type="entry name" value="Homeodomain-like"/>
    <property type="match status" value="1"/>
</dbReference>
<dbReference type="STRING" id="1127699.HMPREF9151_02073"/>
<comment type="caution">
    <text evidence="5">The sequence shown here is derived from an EMBL/GenBank/DDBJ whole genome shotgun (WGS) entry which is preliminary data.</text>
</comment>
<keyword evidence="1" id="KW-0805">Transcription regulation</keyword>
<reference evidence="5 6" key="1">
    <citation type="submission" date="2012-05" db="EMBL/GenBank/DDBJ databases">
        <authorList>
            <person name="Weinstock G."/>
            <person name="Sodergren E."/>
            <person name="Lobos E.A."/>
            <person name="Fulton L."/>
            <person name="Fulton R."/>
            <person name="Courtney L."/>
            <person name="Fronick C."/>
            <person name="O'Laughlin M."/>
            <person name="Godfrey J."/>
            <person name="Wilson R.M."/>
            <person name="Miner T."/>
            <person name="Farmer C."/>
            <person name="Delehaunty K."/>
            <person name="Cordes M."/>
            <person name="Minx P."/>
            <person name="Tomlinson C."/>
            <person name="Chen J."/>
            <person name="Wollam A."/>
            <person name="Pepin K.H."/>
            <person name="Bhonagiri V."/>
            <person name="Zhang X."/>
            <person name="Suruliraj S."/>
            <person name="Warren W."/>
            <person name="Mitreva M."/>
            <person name="Mardis E.R."/>
            <person name="Wilson R.K."/>
        </authorList>
    </citation>
    <scope>NUCLEOTIDE SEQUENCE [LARGE SCALE GENOMIC DNA]</scope>
    <source>
        <strain evidence="5 6">F0055</strain>
    </source>
</reference>
<keyword evidence="6" id="KW-1185">Reference proteome</keyword>
<dbReference type="PROSITE" id="PS01124">
    <property type="entry name" value="HTH_ARAC_FAMILY_2"/>
    <property type="match status" value="1"/>
</dbReference>
<sequence length="357" mass="41172">MFHIPYILLDDTKVYLFTTFAMSPFQREMFFLYTKAAFSKANMAIFVIFAYTECYFMRAEKEIETLTIEEIRDRLSKTVNEQELPILVEGFTVLAKSRNLFDIAMNAQTPYRLPGIRIGLLTGGTVNVTTNLINHDVKAPTLAFFSSGSILQLNKVAAEGEVQGMMIEPNYFAELFPHNVPPMFNGQLKDAFIPVDNRDKEKVEHLFLALTLTMKEPAYNRQAAQAIITALCYIYNQIYEQYADKPQNSRSRERELFDGFIRLVNEHGKHQHTLSFYADRLCITHRYLSRVIQQVSGTYAKEWIDRAIVTEAKVMLKHSNLSVAAIAEELHFANPSFFNKYFKRLTGMTPNGYREKE</sequence>
<dbReference type="Proteomes" id="UP000010433">
    <property type="component" value="Unassembled WGS sequence"/>
</dbReference>
<dbReference type="SUPFAM" id="SSF46689">
    <property type="entry name" value="Homeodomain-like"/>
    <property type="match status" value="1"/>
</dbReference>
<keyword evidence="2" id="KW-0238">DNA-binding</keyword>
<feature type="domain" description="HTH araC/xylS-type" evidence="4">
    <location>
        <begin position="258"/>
        <end position="356"/>
    </location>
</feature>
<evidence type="ECO:0000256" key="3">
    <source>
        <dbReference type="ARBA" id="ARBA00023163"/>
    </source>
</evidence>
<dbReference type="PANTHER" id="PTHR43280">
    <property type="entry name" value="ARAC-FAMILY TRANSCRIPTIONAL REGULATOR"/>
    <property type="match status" value="1"/>
</dbReference>
<organism evidence="5 6">
    <name type="scientific">Hoylesella saccharolytica F0055</name>
    <dbReference type="NCBI Taxonomy" id="1127699"/>
    <lineage>
        <taxon>Bacteria</taxon>
        <taxon>Pseudomonadati</taxon>
        <taxon>Bacteroidota</taxon>
        <taxon>Bacteroidia</taxon>
        <taxon>Bacteroidales</taxon>
        <taxon>Prevotellaceae</taxon>
        <taxon>Hoylesella</taxon>
    </lineage>
</organism>
<dbReference type="InterPro" id="IPR018060">
    <property type="entry name" value="HTH_AraC"/>
</dbReference>
<name>L1N3T1_9BACT</name>
<dbReference type="SMART" id="SM00342">
    <property type="entry name" value="HTH_ARAC"/>
    <property type="match status" value="1"/>
</dbReference>
<dbReference type="GO" id="GO:0003700">
    <property type="term" value="F:DNA-binding transcription factor activity"/>
    <property type="evidence" value="ECO:0007669"/>
    <property type="project" value="InterPro"/>
</dbReference>
<dbReference type="Pfam" id="PF12833">
    <property type="entry name" value="HTH_18"/>
    <property type="match status" value="1"/>
</dbReference>
<dbReference type="GO" id="GO:0043565">
    <property type="term" value="F:sequence-specific DNA binding"/>
    <property type="evidence" value="ECO:0007669"/>
    <property type="project" value="InterPro"/>
</dbReference>
<dbReference type="AlphaFoldDB" id="L1N3T1"/>
<dbReference type="PATRIC" id="fig|1127699.3.peg.1895"/>
<evidence type="ECO:0000256" key="1">
    <source>
        <dbReference type="ARBA" id="ARBA00023015"/>
    </source>
</evidence>
<evidence type="ECO:0000256" key="2">
    <source>
        <dbReference type="ARBA" id="ARBA00023125"/>
    </source>
</evidence>
<proteinExistence type="predicted"/>
<evidence type="ECO:0000259" key="4">
    <source>
        <dbReference type="PROSITE" id="PS01124"/>
    </source>
</evidence>
<dbReference type="EMBL" id="AMEP01000132">
    <property type="protein sequence ID" value="EKX97861.1"/>
    <property type="molecule type" value="Genomic_DNA"/>
</dbReference>
<dbReference type="PANTHER" id="PTHR43280:SF32">
    <property type="entry name" value="TRANSCRIPTIONAL REGULATORY PROTEIN"/>
    <property type="match status" value="1"/>
</dbReference>
<evidence type="ECO:0000313" key="6">
    <source>
        <dbReference type="Proteomes" id="UP000010433"/>
    </source>
</evidence>
<evidence type="ECO:0000313" key="5">
    <source>
        <dbReference type="EMBL" id="EKX97861.1"/>
    </source>
</evidence>
<dbReference type="HOGENOM" id="CLU_000445_88_2_10"/>
<gene>
    <name evidence="5" type="ORF">HMPREF9151_02073</name>
</gene>
<accession>L1N3T1</accession>